<evidence type="ECO:0000256" key="3">
    <source>
        <dbReference type="ARBA" id="ARBA00023163"/>
    </source>
</evidence>
<keyword evidence="6" id="KW-1185">Reference proteome</keyword>
<dbReference type="PANTHER" id="PTHR45886:SF2">
    <property type="entry name" value="NUCLEAR HORMONE RECEPTOR FAMILY-RELATED"/>
    <property type="match status" value="1"/>
</dbReference>
<accession>A0A1I7U0P0</accession>
<proteinExistence type="inferred from homology"/>
<reference evidence="7" key="1">
    <citation type="submission" date="2016-11" db="UniProtKB">
        <authorList>
            <consortium name="WormBaseParasite"/>
        </authorList>
    </citation>
    <scope>IDENTIFICATION</scope>
</reference>
<evidence type="ECO:0000256" key="4">
    <source>
        <dbReference type="ARBA" id="ARBA00023170"/>
    </source>
</evidence>
<dbReference type="STRING" id="1561998.A0A1I7U0P0"/>
<name>A0A1I7U0P0_9PELO</name>
<dbReference type="eggNOG" id="KOG3575">
    <property type="taxonomic scope" value="Eukaryota"/>
</dbReference>
<evidence type="ECO:0000259" key="5">
    <source>
        <dbReference type="PROSITE" id="PS51843"/>
    </source>
</evidence>
<evidence type="ECO:0000256" key="1">
    <source>
        <dbReference type="ARBA" id="ARBA00005993"/>
    </source>
</evidence>
<evidence type="ECO:0000313" key="7">
    <source>
        <dbReference type="WBParaSite" id="Csp11.Scaffold629.g13679.t1"/>
    </source>
</evidence>
<protein>
    <submittedName>
        <fullName evidence="7">NR LBD domain-containing protein</fullName>
    </submittedName>
</protein>
<dbReference type="PROSITE" id="PS51843">
    <property type="entry name" value="NR_LBD"/>
    <property type="match status" value="1"/>
</dbReference>
<dbReference type="SUPFAM" id="SSF48508">
    <property type="entry name" value="Nuclear receptor ligand-binding domain"/>
    <property type="match status" value="1"/>
</dbReference>
<dbReference type="PANTHER" id="PTHR45886">
    <property type="entry name" value="NUCLEAR HORMONE RECEPTOR FAMILY-RELATED-RELATED"/>
    <property type="match status" value="1"/>
</dbReference>
<dbReference type="WBParaSite" id="Csp11.Scaffold629.g13679.t1">
    <property type="protein sequence ID" value="Csp11.Scaffold629.g13679.t1"/>
    <property type="gene ID" value="Csp11.Scaffold629.g13679"/>
</dbReference>
<evidence type="ECO:0000313" key="6">
    <source>
        <dbReference type="Proteomes" id="UP000095282"/>
    </source>
</evidence>
<dbReference type="Gene3D" id="1.10.565.10">
    <property type="entry name" value="Retinoid X Receptor"/>
    <property type="match status" value="1"/>
</dbReference>
<evidence type="ECO:0000256" key="2">
    <source>
        <dbReference type="ARBA" id="ARBA00023015"/>
    </source>
</evidence>
<dbReference type="Proteomes" id="UP000095282">
    <property type="component" value="Unplaced"/>
</dbReference>
<sequence length="220" mass="25392">MGMFFGPKPDIKGLETRSGTELNKIIIELKRRDNARFLNLFNYYSVEDPSLEEVLIDSSCMNLKAKTSNVYISPHEWAFLDVLSRITYFSQFSFMEGLTLQDKKILFSHNILRVGLLAGGMRTMQEKRDKMLTPSGEDVYPDVVHRLFKNSSGILNSICTRVVGRLIELQVTREEYLLLTLIFFCDPGNSFDFSREASFVYSYFPFAVIVRKIKASFMEK</sequence>
<dbReference type="Pfam" id="PF00104">
    <property type="entry name" value="Hormone_recep"/>
    <property type="match status" value="1"/>
</dbReference>
<dbReference type="AlphaFoldDB" id="A0A1I7U0P0"/>
<keyword evidence="4" id="KW-0675">Receptor</keyword>
<keyword evidence="3" id="KW-0804">Transcription</keyword>
<dbReference type="InterPro" id="IPR000536">
    <property type="entry name" value="Nucl_hrmn_rcpt_lig-bd"/>
</dbReference>
<dbReference type="InterPro" id="IPR035500">
    <property type="entry name" value="NHR-like_dom_sf"/>
</dbReference>
<feature type="domain" description="NR LBD" evidence="5">
    <location>
        <begin position="47"/>
        <end position="220"/>
    </location>
</feature>
<organism evidence="6 7">
    <name type="scientific">Caenorhabditis tropicalis</name>
    <dbReference type="NCBI Taxonomy" id="1561998"/>
    <lineage>
        <taxon>Eukaryota</taxon>
        <taxon>Metazoa</taxon>
        <taxon>Ecdysozoa</taxon>
        <taxon>Nematoda</taxon>
        <taxon>Chromadorea</taxon>
        <taxon>Rhabditida</taxon>
        <taxon>Rhabditina</taxon>
        <taxon>Rhabditomorpha</taxon>
        <taxon>Rhabditoidea</taxon>
        <taxon>Rhabditidae</taxon>
        <taxon>Peloderinae</taxon>
        <taxon>Caenorhabditis</taxon>
    </lineage>
</organism>
<dbReference type="SMART" id="SM00430">
    <property type="entry name" value="HOLI"/>
    <property type="match status" value="1"/>
</dbReference>
<comment type="similarity">
    <text evidence="1">Belongs to the nuclear hormone receptor family.</text>
</comment>
<keyword evidence="2" id="KW-0805">Transcription regulation</keyword>